<evidence type="ECO:0000256" key="1">
    <source>
        <dbReference type="SAM" id="Phobius"/>
    </source>
</evidence>
<keyword evidence="1" id="KW-1133">Transmembrane helix</keyword>
<keyword evidence="1" id="KW-0472">Membrane</keyword>
<feature type="transmembrane region" description="Helical" evidence="1">
    <location>
        <begin position="12"/>
        <end position="33"/>
    </location>
</feature>
<sequence>MSLCNVTPVVSIVMMTTVYMIIVITPITIAAGLSQNCLQYCKSSHHKTVVLPECECSLNNTPSSLPTTLSLATPKPIKDNEIYYEPVEPNSYQNTHFDDQTLSMLNFNINLHSKPSTRSATETNEYLRTAKYEIEKARELPLLLYLDLDLNTAGNNNIQLENLKKMFINFHATEKDLSECINLHIYIFSKSIDKNTAVDSQKITEIQNKCKHTDSIIKESIYQINHTLSQILQRKYEDDTSGVNFSDNIQGPSLYMETISTTDDYTRTQNTESLYEKSTETIQTTTDIDYTLHLPQNIKTGHVTEIVPVKSDMKTNRSKITDEEVKIPRIITKELSNGSLISNVEGYEDISNSYFETTTDITTTENSVSIDSNIDDKIIQSGLIELHGRLYFSFGSIQIPARFIQHTDGELNIALDALSMCKLMLDKDKSNFLNLLCKSIKLQNLD</sequence>
<protein>
    <submittedName>
        <fullName evidence="2">Uncharacterized protein</fullName>
    </submittedName>
</protein>
<reference evidence="2" key="1">
    <citation type="journal article" date="2021" name="G3 (Bethesda)">
        <title>Genome and transcriptome analysis of the beet armyworm Spodoptera exigua reveals targets for pest control. .</title>
        <authorList>
            <person name="Simon S."/>
            <person name="Breeschoten T."/>
            <person name="Jansen H.J."/>
            <person name="Dirks R.P."/>
            <person name="Schranz M.E."/>
            <person name="Ros V.I.D."/>
        </authorList>
    </citation>
    <scope>NUCLEOTIDE SEQUENCE</scope>
    <source>
        <strain evidence="2">TB_SE_WUR_2020</strain>
    </source>
</reference>
<keyword evidence="1" id="KW-0812">Transmembrane</keyword>
<name>A0A922S887_SPOEX</name>
<dbReference type="AlphaFoldDB" id="A0A922S887"/>
<dbReference type="EMBL" id="JACEFF010000930">
    <property type="protein sequence ID" value="KAH9627995.1"/>
    <property type="molecule type" value="Genomic_DNA"/>
</dbReference>
<comment type="caution">
    <text evidence="2">The sequence shown here is derived from an EMBL/GenBank/DDBJ whole genome shotgun (WGS) entry which is preliminary data.</text>
</comment>
<accession>A0A922S887</accession>
<proteinExistence type="predicted"/>
<dbReference type="Proteomes" id="UP000814243">
    <property type="component" value="Unassembled WGS sequence"/>
</dbReference>
<gene>
    <name evidence="2" type="ORF">HF086_017970</name>
</gene>
<evidence type="ECO:0000313" key="2">
    <source>
        <dbReference type="EMBL" id="KAH9627995.1"/>
    </source>
</evidence>
<organism evidence="2 3">
    <name type="scientific">Spodoptera exigua</name>
    <name type="common">Beet armyworm</name>
    <name type="synonym">Noctua fulgens</name>
    <dbReference type="NCBI Taxonomy" id="7107"/>
    <lineage>
        <taxon>Eukaryota</taxon>
        <taxon>Metazoa</taxon>
        <taxon>Ecdysozoa</taxon>
        <taxon>Arthropoda</taxon>
        <taxon>Hexapoda</taxon>
        <taxon>Insecta</taxon>
        <taxon>Pterygota</taxon>
        <taxon>Neoptera</taxon>
        <taxon>Endopterygota</taxon>
        <taxon>Lepidoptera</taxon>
        <taxon>Glossata</taxon>
        <taxon>Ditrysia</taxon>
        <taxon>Noctuoidea</taxon>
        <taxon>Noctuidae</taxon>
        <taxon>Amphipyrinae</taxon>
        <taxon>Spodoptera</taxon>
    </lineage>
</organism>
<evidence type="ECO:0000313" key="3">
    <source>
        <dbReference type="Proteomes" id="UP000814243"/>
    </source>
</evidence>